<dbReference type="Gramene" id="OBART01G04760.1">
    <property type="protein sequence ID" value="OBART01G04760.1"/>
    <property type="gene ID" value="OBART01G04760"/>
</dbReference>
<organism evidence="2">
    <name type="scientific">Oryza barthii</name>
    <dbReference type="NCBI Taxonomy" id="65489"/>
    <lineage>
        <taxon>Eukaryota</taxon>
        <taxon>Viridiplantae</taxon>
        <taxon>Streptophyta</taxon>
        <taxon>Embryophyta</taxon>
        <taxon>Tracheophyta</taxon>
        <taxon>Spermatophyta</taxon>
        <taxon>Magnoliopsida</taxon>
        <taxon>Liliopsida</taxon>
        <taxon>Poales</taxon>
        <taxon>Poaceae</taxon>
        <taxon>BOP clade</taxon>
        <taxon>Oryzoideae</taxon>
        <taxon>Oryzeae</taxon>
        <taxon>Oryzinae</taxon>
        <taxon>Oryza</taxon>
    </lineage>
</organism>
<dbReference type="Proteomes" id="UP000026960">
    <property type="component" value="Chromosome 1"/>
</dbReference>
<accession>A0A0D3EK56</accession>
<feature type="compositionally biased region" description="Low complexity" evidence="1">
    <location>
        <begin position="211"/>
        <end position="224"/>
    </location>
</feature>
<feature type="region of interest" description="Disordered" evidence="1">
    <location>
        <begin position="16"/>
        <end position="49"/>
    </location>
</feature>
<dbReference type="HOGENOM" id="CLU_1236678_0_0_1"/>
<sequence length="224" mass="24402">MGQLRGGCDIVVGARARRSKAAGGEGGSLRCKAAGGRETPPPPSTRRLVPTKGNFRFTEKEATSGTKREIINATCEVYRSLPQPQCRPGRDQGHYTEVLKITSLHVIQAPTEKIELRSRWRLPSLLPDPARCGGRSRQQLSLVMARVEEARTDRVTGYEAHGPEPSSLAQPAIVPLLLLLLLSPLPVRHPHHPTSEEEEAKPHNPPPPPICGERATTTTTTTTD</sequence>
<name>A0A0D3EK56_9ORYZ</name>
<evidence type="ECO:0000313" key="3">
    <source>
        <dbReference type="Proteomes" id="UP000026960"/>
    </source>
</evidence>
<feature type="region of interest" description="Disordered" evidence="1">
    <location>
        <begin position="189"/>
        <end position="224"/>
    </location>
</feature>
<proteinExistence type="predicted"/>
<evidence type="ECO:0000256" key="1">
    <source>
        <dbReference type="SAM" id="MobiDB-lite"/>
    </source>
</evidence>
<evidence type="ECO:0000313" key="2">
    <source>
        <dbReference type="EnsemblPlants" id="OBART01G04760.1"/>
    </source>
</evidence>
<protein>
    <submittedName>
        <fullName evidence="2">Uncharacterized protein</fullName>
    </submittedName>
</protein>
<keyword evidence="3" id="KW-1185">Reference proteome</keyword>
<reference evidence="2" key="1">
    <citation type="journal article" date="2009" name="Rice">
        <title>De Novo Next Generation Sequencing of Plant Genomes.</title>
        <authorList>
            <person name="Rounsley S."/>
            <person name="Marri P.R."/>
            <person name="Yu Y."/>
            <person name="He R."/>
            <person name="Sisneros N."/>
            <person name="Goicoechea J.L."/>
            <person name="Lee S.J."/>
            <person name="Angelova A."/>
            <person name="Kudrna D."/>
            <person name="Luo M."/>
            <person name="Affourtit J."/>
            <person name="Desany B."/>
            <person name="Knight J."/>
            <person name="Niazi F."/>
            <person name="Egholm M."/>
            <person name="Wing R.A."/>
        </authorList>
    </citation>
    <scope>NUCLEOTIDE SEQUENCE [LARGE SCALE GENOMIC DNA]</scope>
    <source>
        <strain evidence="2">cv. IRGC 105608</strain>
    </source>
</reference>
<dbReference type="AlphaFoldDB" id="A0A0D3EK56"/>
<dbReference type="EnsemblPlants" id="OBART01G04760.1">
    <property type="protein sequence ID" value="OBART01G04760.1"/>
    <property type="gene ID" value="OBART01G04760"/>
</dbReference>
<reference evidence="2" key="2">
    <citation type="submission" date="2015-03" db="UniProtKB">
        <authorList>
            <consortium name="EnsemblPlants"/>
        </authorList>
    </citation>
    <scope>IDENTIFICATION</scope>
</reference>
<dbReference type="PaxDb" id="65489-OBART01G04760.1"/>